<evidence type="ECO:0000313" key="3">
    <source>
        <dbReference type="Proteomes" id="UP000034054"/>
    </source>
</evidence>
<feature type="transmembrane region" description="Helical" evidence="1">
    <location>
        <begin position="9"/>
        <end position="29"/>
    </location>
</feature>
<comment type="caution">
    <text evidence="2">The sequence shown here is derived from an EMBL/GenBank/DDBJ whole genome shotgun (WGS) entry which is preliminary data.</text>
</comment>
<keyword evidence="1" id="KW-0472">Membrane</keyword>
<sequence length="142" mass="16014">MRYYHRHSFFPLVVIVLSVLLAGLIYWSVQQEAGGEVERWEGGKVEESVDPAVYRDSLAQIVGTFEERMSSSQDDLDKLLAAQTALAGLLELRVPAEFKDLHLALAVAFSDIEDALQSQDRNIDSSLAQINELEQTYPWLFL</sequence>
<evidence type="ECO:0000256" key="1">
    <source>
        <dbReference type="SAM" id="Phobius"/>
    </source>
</evidence>
<gene>
    <name evidence="2" type="ORF">UY76_C0037G0003</name>
</gene>
<evidence type="ECO:0000313" key="2">
    <source>
        <dbReference type="EMBL" id="KKW32190.1"/>
    </source>
</evidence>
<reference evidence="2 3" key="1">
    <citation type="journal article" date="2015" name="Nature">
        <title>rRNA introns, odd ribosomes, and small enigmatic genomes across a large radiation of phyla.</title>
        <authorList>
            <person name="Brown C.T."/>
            <person name="Hug L.A."/>
            <person name="Thomas B.C."/>
            <person name="Sharon I."/>
            <person name="Castelle C.J."/>
            <person name="Singh A."/>
            <person name="Wilkins M.J."/>
            <person name="Williams K.H."/>
            <person name="Banfield J.F."/>
        </authorList>
    </citation>
    <scope>NUCLEOTIDE SEQUENCE [LARGE SCALE GENOMIC DNA]</scope>
</reference>
<organism evidence="2 3">
    <name type="scientific">Candidatus Uhrbacteria bacterium GW2011_GWA2_52_8d</name>
    <dbReference type="NCBI Taxonomy" id="1618979"/>
    <lineage>
        <taxon>Bacteria</taxon>
        <taxon>Candidatus Uhriibacteriota</taxon>
    </lineage>
</organism>
<dbReference type="EMBL" id="LCRH01000037">
    <property type="protein sequence ID" value="KKW32190.1"/>
    <property type="molecule type" value="Genomic_DNA"/>
</dbReference>
<keyword evidence="1" id="KW-1133">Transmembrane helix</keyword>
<keyword evidence="1" id="KW-0812">Transmembrane</keyword>
<dbReference type="Proteomes" id="UP000034054">
    <property type="component" value="Unassembled WGS sequence"/>
</dbReference>
<dbReference type="AlphaFoldDB" id="A0A0G1XMV2"/>
<proteinExistence type="predicted"/>
<accession>A0A0G1XMV2</accession>
<protein>
    <submittedName>
        <fullName evidence="2">Uncharacterized protein</fullName>
    </submittedName>
</protein>
<name>A0A0G1XMV2_9BACT</name>